<dbReference type="InterPro" id="IPR012944">
    <property type="entry name" value="SusD_RagB_dom"/>
</dbReference>
<name>A0A7K1T9J0_9BACT</name>
<dbReference type="SUPFAM" id="SSF48452">
    <property type="entry name" value="TPR-like"/>
    <property type="match status" value="1"/>
</dbReference>
<sequence>MRLKSNFAAAGLVGLLGLTTLATTSCNKDFIDLNDPTRVPTSETYQDSLSIATGVVAAYSTLQDIYGKLNTNIGLFAFTEVPSDNSYSVVDGQGVGEFEYFTYTSGNGRIQSQWAATYRAVARCNVILSRAPAVKLTAATRNRYLAEVKFIRALAYFDAVQIWGDIPLVTGEIATISDAYTFGRTPAATVYAQIEKDLMEAQADLPVSYTSANDLGRVTKGAARGLLGKVYLTEKKYALAESTLRSFLTDYDNTTYKLQPNYADIFLTTNEVNSEIIFAVRYSKGGLGVGSPFTNFFAPTSAQSGGSGASQYNSARQDLLDAFKASGTADTRAVASYGGPVTVTGQPTYYTKKYMDVPTTTGDGENDWIVLRHADVLLMYAEVLNELARPTEAVPYLNRVRTRAGLAGVATTLSQADLRLQIEKDRRLELNFEGHRWFDLLRTGRALSVINAHFATYQIKVGASVVQLQPFQLLFPLPIQEIQTNPVLTQNPGYN</sequence>
<comment type="subcellular location">
    <subcellularLocation>
        <location evidence="1">Cell outer membrane</location>
    </subcellularLocation>
</comment>
<dbReference type="Proteomes" id="UP000441336">
    <property type="component" value="Unassembled WGS sequence"/>
</dbReference>
<evidence type="ECO:0000256" key="2">
    <source>
        <dbReference type="ARBA" id="ARBA00006275"/>
    </source>
</evidence>
<dbReference type="CDD" id="cd08977">
    <property type="entry name" value="SusD"/>
    <property type="match status" value="1"/>
</dbReference>
<dbReference type="PROSITE" id="PS51257">
    <property type="entry name" value="PROKAR_LIPOPROTEIN"/>
    <property type="match status" value="1"/>
</dbReference>
<evidence type="ECO:0000313" key="10">
    <source>
        <dbReference type="Proteomes" id="UP000441336"/>
    </source>
</evidence>
<comment type="caution">
    <text evidence="9">The sequence shown here is derived from an EMBL/GenBank/DDBJ whole genome shotgun (WGS) entry which is preliminary data.</text>
</comment>
<evidence type="ECO:0000259" key="8">
    <source>
        <dbReference type="Pfam" id="PF14322"/>
    </source>
</evidence>
<evidence type="ECO:0000256" key="3">
    <source>
        <dbReference type="ARBA" id="ARBA00022729"/>
    </source>
</evidence>
<keyword evidence="5" id="KW-0998">Cell outer membrane</keyword>
<evidence type="ECO:0000259" key="7">
    <source>
        <dbReference type="Pfam" id="PF07980"/>
    </source>
</evidence>
<gene>
    <name evidence="9" type="ORF">GO988_01340</name>
</gene>
<keyword evidence="10" id="KW-1185">Reference proteome</keyword>
<accession>A0A7K1T9J0</accession>
<dbReference type="Pfam" id="PF14322">
    <property type="entry name" value="SusD-like_3"/>
    <property type="match status" value="1"/>
</dbReference>
<evidence type="ECO:0000256" key="1">
    <source>
        <dbReference type="ARBA" id="ARBA00004442"/>
    </source>
</evidence>
<dbReference type="Gene3D" id="1.25.40.390">
    <property type="match status" value="1"/>
</dbReference>
<dbReference type="AlphaFoldDB" id="A0A7K1T9J0"/>
<dbReference type="GO" id="GO:0009279">
    <property type="term" value="C:cell outer membrane"/>
    <property type="evidence" value="ECO:0007669"/>
    <property type="project" value="UniProtKB-SubCell"/>
</dbReference>
<protein>
    <submittedName>
        <fullName evidence="9">RagB/SusD family nutrient uptake outer membrane protein</fullName>
    </submittedName>
</protein>
<proteinExistence type="inferred from homology"/>
<keyword evidence="4" id="KW-0472">Membrane</keyword>
<dbReference type="EMBL" id="WQKZ01000001">
    <property type="protein sequence ID" value="MVN74962.1"/>
    <property type="molecule type" value="Genomic_DNA"/>
</dbReference>
<dbReference type="InterPro" id="IPR011990">
    <property type="entry name" value="TPR-like_helical_dom_sf"/>
</dbReference>
<reference evidence="9 10" key="1">
    <citation type="submission" date="2019-12" db="EMBL/GenBank/DDBJ databases">
        <title>Hymenobacter sp. HMF4947 Genome sequencing and assembly.</title>
        <authorList>
            <person name="Kang H."/>
            <person name="Cha I."/>
            <person name="Kim H."/>
            <person name="Joh K."/>
        </authorList>
    </citation>
    <scope>NUCLEOTIDE SEQUENCE [LARGE SCALE GENOMIC DNA]</scope>
    <source>
        <strain evidence="9 10">HMF4947</strain>
    </source>
</reference>
<dbReference type="InterPro" id="IPR033985">
    <property type="entry name" value="SusD-like_N"/>
</dbReference>
<comment type="similarity">
    <text evidence="2">Belongs to the SusD family.</text>
</comment>
<keyword evidence="3 6" id="KW-0732">Signal</keyword>
<evidence type="ECO:0000256" key="6">
    <source>
        <dbReference type="SAM" id="SignalP"/>
    </source>
</evidence>
<feature type="chain" id="PRO_5029603153" evidence="6">
    <location>
        <begin position="23"/>
        <end position="495"/>
    </location>
</feature>
<evidence type="ECO:0000256" key="4">
    <source>
        <dbReference type="ARBA" id="ARBA00023136"/>
    </source>
</evidence>
<feature type="signal peptide" evidence="6">
    <location>
        <begin position="1"/>
        <end position="22"/>
    </location>
</feature>
<dbReference type="Pfam" id="PF07980">
    <property type="entry name" value="SusD_RagB"/>
    <property type="match status" value="1"/>
</dbReference>
<feature type="domain" description="RagB/SusD" evidence="7">
    <location>
        <begin position="345"/>
        <end position="494"/>
    </location>
</feature>
<feature type="domain" description="SusD-like N-terminal" evidence="8">
    <location>
        <begin position="101"/>
        <end position="232"/>
    </location>
</feature>
<organism evidence="9 10">
    <name type="scientific">Hymenobacter ginkgonis</name>
    <dbReference type="NCBI Taxonomy" id="2682976"/>
    <lineage>
        <taxon>Bacteria</taxon>
        <taxon>Pseudomonadati</taxon>
        <taxon>Bacteroidota</taxon>
        <taxon>Cytophagia</taxon>
        <taxon>Cytophagales</taxon>
        <taxon>Hymenobacteraceae</taxon>
        <taxon>Hymenobacter</taxon>
    </lineage>
</organism>
<evidence type="ECO:0000313" key="9">
    <source>
        <dbReference type="EMBL" id="MVN74962.1"/>
    </source>
</evidence>
<dbReference type="RefSeq" id="WP_157561732.1">
    <property type="nucleotide sequence ID" value="NZ_WQKZ01000001.1"/>
</dbReference>
<evidence type="ECO:0000256" key="5">
    <source>
        <dbReference type="ARBA" id="ARBA00023237"/>
    </source>
</evidence>